<dbReference type="InterPro" id="IPR034197">
    <property type="entry name" value="Peptidases_S8_3"/>
</dbReference>
<feature type="domain" description="Subtilisin-like protease fibronectin type-III" evidence="11">
    <location>
        <begin position="704"/>
        <end position="798"/>
    </location>
</feature>
<dbReference type="SUPFAM" id="SSF52025">
    <property type="entry name" value="PA domain"/>
    <property type="match status" value="1"/>
</dbReference>
<evidence type="ECO:0000259" key="8">
    <source>
        <dbReference type="Pfam" id="PF00082"/>
    </source>
</evidence>
<proteinExistence type="inferred from homology"/>
<dbReference type="InParanoid" id="A0A1C4XFL1"/>
<dbReference type="SUPFAM" id="SSF52743">
    <property type="entry name" value="Subtilisin-like"/>
    <property type="match status" value="1"/>
</dbReference>
<dbReference type="Proteomes" id="UP000198253">
    <property type="component" value="Chromosome I"/>
</dbReference>
<reference evidence="13" key="1">
    <citation type="submission" date="2016-06" db="EMBL/GenBank/DDBJ databases">
        <authorList>
            <person name="Varghese N."/>
            <person name="Submissions Spin"/>
        </authorList>
    </citation>
    <scope>NUCLEOTIDE SEQUENCE [LARGE SCALE GENOMIC DNA]</scope>
    <source>
        <strain evidence="13">DSM 43816</strain>
    </source>
</reference>
<dbReference type="InterPro" id="IPR046450">
    <property type="entry name" value="PA_dom_sf"/>
</dbReference>
<dbReference type="InterPro" id="IPR003137">
    <property type="entry name" value="PA_domain"/>
</dbReference>
<protein>
    <submittedName>
        <fullName evidence="12">Peptidase inhibitor I9</fullName>
    </submittedName>
</protein>
<dbReference type="AlphaFoldDB" id="A0A1C4XFL1"/>
<dbReference type="InterPro" id="IPR011047">
    <property type="entry name" value="Quinoprotein_ADH-like_sf"/>
</dbReference>
<dbReference type="PROSITE" id="PS51892">
    <property type="entry name" value="SUBTILASE"/>
    <property type="match status" value="1"/>
</dbReference>
<evidence type="ECO:0000256" key="7">
    <source>
        <dbReference type="SAM" id="SignalP"/>
    </source>
</evidence>
<dbReference type="PRINTS" id="PR00723">
    <property type="entry name" value="SUBTILISIN"/>
</dbReference>
<evidence type="ECO:0000256" key="2">
    <source>
        <dbReference type="ARBA" id="ARBA00022670"/>
    </source>
</evidence>
<dbReference type="InterPro" id="IPR036852">
    <property type="entry name" value="Peptidase_S8/S53_dom_sf"/>
</dbReference>
<evidence type="ECO:0000313" key="13">
    <source>
        <dbReference type="Proteomes" id="UP000198253"/>
    </source>
</evidence>
<dbReference type="EMBL" id="LT607413">
    <property type="protein sequence ID" value="SCF07339.1"/>
    <property type="molecule type" value="Genomic_DNA"/>
</dbReference>
<evidence type="ECO:0000259" key="11">
    <source>
        <dbReference type="Pfam" id="PF17766"/>
    </source>
</evidence>
<dbReference type="InterPro" id="IPR023828">
    <property type="entry name" value="Peptidase_S8_Ser-AS"/>
</dbReference>
<feature type="active site" description="Charge relay system" evidence="5 6">
    <location>
        <position position="187"/>
    </location>
</feature>
<dbReference type="OrthoDB" id="614750at2"/>
<dbReference type="InterPro" id="IPR037045">
    <property type="entry name" value="S8pro/Inhibitor_I9_sf"/>
</dbReference>
<dbReference type="InterPro" id="IPR015943">
    <property type="entry name" value="WD40/YVTN_repeat-like_dom_sf"/>
</dbReference>
<feature type="active site" description="Charge relay system" evidence="5 6">
    <location>
        <position position="268"/>
    </location>
</feature>
<feature type="domain" description="Inhibitor I9" evidence="10">
    <location>
        <begin position="82"/>
        <end position="144"/>
    </location>
</feature>
<gene>
    <name evidence="12" type="ORF">GA0070618_3018</name>
</gene>
<dbReference type="InterPro" id="IPR041469">
    <property type="entry name" value="Subtilisin-like_FN3"/>
</dbReference>
<keyword evidence="13" id="KW-1185">Reference proteome</keyword>
<keyword evidence="7" id="KW-0732">Signal</keyword>
<dbReference type="InterPro" id="IPR000209">
    <property type="entry name" value="Peptidase_S8/S53_dom"/>
</dbReference>
<comment type="similarity">
    <text evidence="1 6">Belongs to the peptidase S8 family.</text>
</comment>
<evidence type="ECO:0000259" key="10">
    <source>
        <dbReference type="Pfam" id="PF05922"/>
    </source>
</evidence>
<dbReference type="CDD" id="cd02120">
    <property type="entry name" value="PA_subtilisin_like"/>
    <property type="match status" value="1"/>
</dbReference>
<dbReference type="PANTHER" id="PTHR10795">
    <property type="entry name" value="PROPROTEIN CONVERTASE SUBTILISIN/KEXIN"/>
    <property type="match status" value="1"/>
</dbReference>
<evidence type="ECO:0000256" key="1">
    <source>
        <dbReference type="ARBA" id="ARBA00011073"/>
    </source>
</evidence>
<dbReference type="Gene3D" id="3.30.70.80">
    <property type="entry name" value="Peptidase S8 propeptide/proteinase inhibitor I9"/>
    <property type="match status" value="1"/>
</dbReference>
<dbReference type="RefSeq" id="WP_088982188.1">
    <property type="nucleotide sequence ID" value="NZ_LT607413.1"/>
</dbReference>
<dbReference type="Pfam" id="PF17766">
    <property type="entry name" value="fn3_6"/>
    <property type="match status" value="1"/>
</dbReference>
<feature type="domain" description="Peptidase S8/S53" evidence="8">
    <location>
        <begin position="178"/>
        <end position="653"/>
    </location>
</feature>
<accession>A0A1C4XFL1</accession>
<dbReference type="Pfam" id="PF02225">
    <property type="entry name" value="PA"/>
    <property type="match status" value="1"/>
</dbReference>
<evidence type="ECO:0000256" key="6">
    <source>
        <dbReference type="PROSITE-ProRule" id="PRU01240"/>
    </source>
</evidence>
<feature type="domain" description="PA" evidence="9">
    <location>
        <begin position="446"/>
        <end position="521"/>
    </location>
</feature>
<dbReference type="PROSITE" id="PS00138">
    <property type="entry name" value="SUBTILASE_SER"/>
    <property type="match status" value="1"/>
</dbReference>
<dbReference type="InterPro" id="IPR010259">
    <property type="entry name" value="S8pro/Inhibitor_I9"/>
</dbReference>
<dbReference type="Pfam" id="PF00082">
    <property type="entry name" value="Peptidase_S8"/>
    <property type="match status" value="1"/>
</dbReference>
<name>A0A1C4XFL1_MICEC</name>
<evidence type="ECO:0000259" key="9">
    <source>
        <dbReference type="Pfam" id="PF02225"/>
    </source>
</evidence>
<sequence length="1262" mass="129646">MDLRQRRLTAATAVAALTLAGGVWHGPAAWAAPEKGRTDERKTYLVQMALDPVATYDGKVAGLAATKPQRGQKIDPGSAPVKKYADHLRGRHDKALGKVGGGRKLYEYVYTYDGFAAELTDSQVARLRTMPDVVSVTEDRKVSTQTSSTPSFLGLDARGGLWDQLGGVKGRGKSTGVGDGIVIGVIDSGIWPTSGSFADTDGRGRPFPPVRGFEGSCQGTAPDGSWDRTMCNGKVVAARHFAGGWGGDDAVKQELPWEFLSPRDYNGHGTHTAATAAGNHGVAATGAAQMFGTVSGVAPGARIAAYKALWSTRDGSTASGFNSDLVAAIDQAVADGVDVINYSVSGTSTDFLDPAEMAFLAAAQAGIFVAASAGNDGPATATVAHPSPWVTTVAAGTHNRTGQASVTLGNGAVYTGASLASAPVGPAPLVDATAAALPGADPVAVAQCRAASDNDGKAVLDPAKVKGRIVLCDRGGNARGNKSLAVAQAGGVGVVLTNVDPNSLNADLHAVPTVHLADSDRQAVKTYAASDGATASIGQATLRYDAPAPYVAEFSSRGPLYAGGGNLLKPDLIAPGQDILAATAPPAANGAEFGIMSGTSMSAPHVAGLAALLKDLHPDWSPMAIKSALMTSGSDVRDGPNTDPSVIFKQGAGHVTPTSATDPGLVYDSGAEDWLAFLCGTTDGVSTETCDGLAKSGRSLDPSDLNVPSISVGRLSGTRTVTREVTNVGRSTATYTPAISGLDGVTATVSPERLTLKSGQTKSFTVTFTRTSAPLGTFQGGQLTWSDGRHRVRVPVVVRPVPETWAASYGAQGLDDIAQHVALDPKGKRLYVVGASNQALWGMPSPRLVAVAYDPATGARLWSASYAGPAATYDEPTAIEVSPDGSKLFVTGVSEAQGSGSDVVTLAYDTATGRQLWEARYTGTEANGADTGNAISVSPDGKSVYVTGYTTLAGNELDYLTIAYHADSGERKWLTTYDGPGPFADDARAIGVSPDGTKVFVTGQTSGVDTGLTDWGTVAFDAGTGAQLWTALHNGTSNAIDIPSKVVASPAAVLVTGSSGTTDTGNDLVTIAYDPATGRELWTDRYDGPGHGTDTPRALALTPDGRQLFVTGDSEGEGTKADFVTLAYDTATGKRSWVQRHNGQIDGVDAAWDLAVTPDGSRVVVTGGSADRETGGAGSVMVDDDYLTIAYDTASGKVTWTGRYDGMPGGGADNAYGVVVDSTPDAGVRIFVTGSSVTGGVLPWEPEIDFTTVAYVDPWRKP</sequence>
<dbReference type="Gene3D" id="2.60.40.2310">
    <property type="match status" value="1"/>
</dbReference>
<evidence type="ECO:0000313" key="12">
    <source>
        <dbReference type="EMBL" id="SCF07339.1"/>
    </source>
</evidence>
<dbReference type="CDD" id="cd04852">
    <property type="entry name" value="Peptidases_S8_3"/>
    <property type="match status" value="1"/>
</dbReference>
<feature type="active site" description="Charge relay system" evidence="5 6">
    <location>
        <position position="600"/>
    </location>
</feature>
<evidence type="ECO:0000256" key="3">
    <source>
        <dbReference type="ARBA" id="ARBA00022801"/>
    </source>
</evidence>
<dbReference type="Pfam" id="PF05922">
    <property type="entry name" value="Inhibitor_I9"/>
    <property type="match status" value="1"/>
</dbReference>
<dbReference type="InterPro" id="IPR045051">
    <property type="entry name" value="SBT"/>
</dbReference>
<keyword evidence="2 6" id="KW-0645">Protease</keyword>
<dbReference type="GO" id="GO:0006508">
    <property type="term" value="P:proteolysis"/>
    <property type="evidence" value="ECO:0007669"/>
    <property type="project" value="UniProtKB-KW"/>
</dbReference>
<dbReference type="Gene3D" id="3.40.50.200">
    <property type="entry name" value="Peptidase S8/S53 domain"/>
    <property type="match status" value="1"/>
</dbReference>
<keyword evidence="4 6" id="KW-0720">Serine protease</keyword>
<dbReference type="Gene3D" id="2.130.10.10">
    <property type="entry name" value="YVTN repeat-like/Quinoprotein amine dehydrogenase"/>
    <property type="match status" value="2"/>
</dbReference>
<organism evidence="12 13">
    <name type="scientific">Micromonospora echinospora</name>
    <name type="common">Micromonospora purpurea</name>
    <dbReference type="NCBI Taxonomy" id="1877"/>
    <lineage>
        <taxon>Bacteria</taxon>
        <taxon>Bacillati</taxon>
        <taxon>Actinomycetota</taxon>
        <taxon>Actinomycetes</taxon>
        <taxon>Micromonosporales</taxon>
        <taxon>Micromonosporaceae</taxon>
        <taxon>Micromonospora</taxon>
    </lineage>
</organism>
<dbReference type="Gene3D" id="3.50.30.30">
    <property type="match status" value="1"/>
</dbReference>
<keyword evidence="3 6" id="KW-0378">Hydrolase</keyword>
<evidence type="ECO:0000256" key="5">
    <source>
        <dbReference type="PIRSR" id="PIRSR615500-1"/>
    </source>
</evidence>
<dbReference type="InterPro" id="IPR015500">
    <property type="entry name" value="Peptidase_S8_subtilisin-rel"/>
</dbReference>
<feature type="signal peptide" evidence="7">
    <location>
        <begin position="1"/>
        <end position="31"/>
    </location>
</feature>
<evidence type="ECO:0000256" key="4">
    <source>
        <dbReference type="ARBA" id="ARBA00022825"/>
    </source>
</evidence>
<dbReference type="SUPFAM" id="SSF50998">
    <property type="entry name" value="Quinoprotein alcohol dehydrogenase-like"/>
    <property type="match status" value="1"/>
</dbReference>
<feature type="chain" id="PRO_5008707984" evidence="7">
    <location>
        <begin position="32"/>
        <end position="1262"/>
    </location>
</feature>
<dbReference type="GO" id="GO:0004252">
    <property type="term" value="F:serine-type endopeptidase activity"/>
    <property type="evidence" value="ECO:0007669"/>
    <property type="project" value="UniProtKB-UniRule"/>
</dbReference>